<organism evidence="3 4">
    <name type="scientific">Tenuifilum thalassicum</name>
    <dbReference type="NCBI Taxonomy" id="2590900"/>
    <lineage>
        <taxon>Bacteria</taxon>
        <taxon>Pseudomonadati</taxon>
        <taxon>Bacteroidota</taxon>
        <taxon>Bacteroidia</taxon>
        <taxon>Bacteroidales</taxon>
        <taxon>Tenuifilaceae</taxon>
        <taxon>Tenuifilum</taxon>
    </lineage>
</organism>
<protein>
    <recommendedName>
        <fullName evidence="2">Phospholipid/glycerol acyltransferase domain-containing protein</fullName>
    </recommendedName>
</protein>
<feature type="domain" description="Phospholipid/glycerol acyltransferase" evidence="2">
    <location>
        <begin position="46"/>
        <end position="175"/>
    </location>
</feature>
<feature type="transmembrane region" description="Helical" evidence="1">
    <location>
        <begin position="360"/>
        <end position="384"/>
    </location>
</feature>
<dbReference type="InterPro" id="IPR002123">
    <property type="entry name" value="Plipid/glycerol_acylTrfase"/>
</dbReference>
<dbReference type="GO" id="GO:0008654">
    <property type="term" value="P:phospholipid biosynthetic process"/>
    <property type="evidence" value="ECO:0007669"/>
    <property type="project" value="TreeGrafter"/>
</dbReference>
<dbReference type="Pfam" id="PF01553">
    <property type="entry name" value="Acyltransferase"/>
    <property type="match status" value="1"/>
</dbReference>
<dbReference type="RefSeq" id="WP_173072568.1">
    <property type="nucleotide sequence ID" value="NZ_CP041345.1"/>
</dbReference>
<dbReference type="PANTHER" id="PTHR31605:SF0">
    <property type="entry name" value="GLYCEROL-3-PHOSPHATE O-ACYLTRANSFERASE 1"/>
    <property type="match status" value="1"/>
</dbReference>
<evidence type="ECO:0000313" key="4">
    <source>
        <dbReference type="Proteomes" id="UP000500961"/>
    </source>
</evidence>
<evidence type="ECO:0000313" key="3">
    <source>
        <dbReference type="EMBL" id="QKG79050.1"/>
    </source>
</evidence>
<dbReference type="Proteomes" id="UP000500961">
    <property type="component" value="Chromosome"/>
</dbReference>
<name>A0A7D3XJM9_9BACT</name>
<dbReference type="GO" id="GO:0016287">
    <property type="term" value="F:glycerone-phosphate O-acyltransferase activity"/>
    <property type="evidence" value="ECO:0007669"/>
    <property type="project" value="TreeGrafter"/>
</dbReference>
<keyword evidence="1" id="KW-0812">Transmembrane</keyword>
<dbReference type="PANTHER" id="PTHR31605">
    <property type="entry name" value="GLYCEROL-3-PHOSPHATE O-ACYLTRANSFERASE 1"/>
    <property type="match status" value="1"/>
</dbReference>
<keyword evidence="1" id="KW-0472">Membrane</keyword>
<evidence type="ECO:0000256" key="1">
    <source>
        <dbReference type="SAM" id="Phobius"/>
    </source>
</evidence>
<accession>A0A7D3XJM9</accession>
<dbReference type="EMBL" id="CP041345">
    <property type="protein sequence ID" value="QKG79050.1"/>
    <property type="molecule type" value="Genomic_DNA"/>
</dbReference>
<dbReference type="KEGG" id="ttz:FHG85_01815"/>
<feature type="transmembrane region" description="Helical" evidence="1">
    <location>
        <begin position="390"/>
        <end position="407"/>
    </location>
</feature>
<dbReference type="AlphaFoldDB" id="A0A7D3XJM9"/>
<keyword evidence="1" id="KW-1133">Transmembrane helix</keyword>
<evidence type="ECO:0000259" key="2">
    <source>
        <dbReference type="SMART" id="SM00563"/>
    </source>
</evidence>
<dbReference type="SMART" id="SM00563">
    <property type="entry name" value="PlsC"/>
    <property type="match status" value="1"/>
</dbReference>
<dbReference type="InterPro" id="IPR052744">
    <property type="entry name" value="GPAT/DAPAT"/>
</dbReference>
<sequence length="451" mass="52986">MPTSRERIEKWSFGYWLLRFYQNMMFRLYFKTEIVGLEKLTKNTTFIFAPNHQNALIDALAMLTLNHSWQPVFLARADIFNKPLISKILTFLKIMPVYRIRDGYENLSLNDRIFQKTMDIIRNGNGLVILPEGNHDGFKRLRQLKKGIARIALQTEDASDGTLNIHIVPVGLDYSNYVRYRSKLLIRIGEPFPVKKYLELYRQNKALAYNSLVGELAERMKKEMIHVEDEHNYESYIFLTEFFSKYYVKFKGLPKTQNNHFEIRKRLIAKLDELKRNNTNRFNSIISKSNELLELMQQYKLKQRALPLLVSKAFNLVWMIPFIIIASPLALYGFLNHLLPILLPFWLSKKFKDVQFHSSVKHAASLLLVLILYPLQVVVVGLAFKSLVISLIYFLSLPVSAFILFHWRRVLYKIMGISRVVRLGYSKRNEFEKVNKLYSELLPELAAVYEV</sequence>
<keyword evidence="4" id="KW-1185">Reference proteome</keyword>
<dbReference type="GO" id="GO:0004366">
    <property type="term" value="F:glycerol-3-phosphate O-acyltransferase activity"/>
    <property type="evidence" value="ECO:0007669"/>
    <property type="project" value="TreeGrafter"/>
</dbReference>
<reference evidence="3 4" key="1">
    <citation type="submission" date="2019-07" db="EMBL/GenBank/DDBJ databases">
        <title>Thalassofilum flectens gen. nov., sp. nov., a novel moderate thermophilic anaerobe from a shallow sea hot spring in Kunashir Island (Russia), representing a new family in the order Bacteroidales, and proposal of Thalassofilacea fam. nov.</title>
        <authorList>
            <person name="Kochetkova T.V."/>
            <person name="Podosokorskaya O.A."/>
            <person name="Novikov A."/>
            <person name="Elcheninov A.G."/>
            <person name="Toshchakov S.V."/>
            <person name="Kublanov I.V."/>
        </authorList>
    </citation>
    <scope>NUCLEOTIDE SEQUENCE [LARGE SCALE GENOMIC DNA]</scope>
    <source>
        <strain evidence="3 4">38-H</strain>
    </source>
</reference>
<proteinExistence type="predicted"/>
<gene>
    <name evidence="3" type="ORF">FHG85_01815</name>
</gene>
<dbReference type="SUPFAM" id="SSF69593">
    <property type="entry name" value="Glycerol-3-phosphate (1)-acyltransferase"/>
    <property type="match status" value="1"/>
</dbReference>